<dbReference type="PANTHER" id="PTHR31025">
    <property type="entry name" value="SI:CH211-196P9.1-RELATED"/>
    <property type="match status" value="1"/>
</dbReference>
<evidence type="ECO:0000313" key="2">
    <source>
        <dbReference type="EMBL" id="KAK7901874.1"/>
    </source>
</evidence>
<feature type="region of interest" description="Disordered" evidence="1">
    <location>
        <begin position="110"/>
        <end position="130"/>
    </location>
</feature>
<dbReference type="AlphaFoldDB" id="A0AAW0NQZ6"/>
<accession>A0AAW0NQZ6</accession>
<dbReference type="PANTHER" id="PTHR31025:SF27">
    <property type="entry name" value="SI:CH211-193K19.2-RELATED"/>
    <property type="match status" value="1"/>
</dbReference>
<comment type="caution">
    <text evidence="2">The sequence shown here is derived from an EMBL/GenBank/DDBJ whole genome shotgun (WGS) entry which is preliminary data.</text>
</comment>
<name>A0AAW0NQZ6_9GOBI</name>
<sequence>MFFPQQIFMMASKPARLKVILGENNVEKLTLRDGIPQSLVELTDIVQKTFNLVDIRLQYMDDDFGHEFFNLNSTNDLKDMGTIKVVQINVMPLTIVVTDEAPATVQQELDESSSVASNDTVPLSSPESVTSRTEQWPRKFSIRQFSFETEVQLERGNEEYRMNKKMLTLRTKAKSDILNGVIEDIYKYTAYPTDTHFCEVAEALIQKHPCLKEPGSYNGAYGWKQRFKYKMGNYRTELKGLGCPELCLNSKKETPNKAAAKGVKRPRRAEANYYPSLPAGESNETMEKERLEILTEMTKRNNERVVRNKMARTFAYRRQEIVNTEPRICNLQDRWPALFEQQEINEEFQRLVARPLETKFFAQLDKYGPALMALARSKGGEMREKILPIIHNFDQSEDVGVKREWILKALIVLLGEDVTNLFKEYNEDDIPEELEQ</sequence>
<organism evidence="2 3">
    <name type="scientific">Mugilogobius chulae</name>
    <name type="common">yellowstripe goby</name>
    <dbReference type="NCBI Taxonomy" id="88201"/>
    <lineage>
        <taxon>Eukaryota</taxon>
        <taxon>Metazoa</taxon>
        <taxon>Chordata</taxon>
        <taxon>Craniata</taxon>
        <taxon>Vertebrata</taxon>
        <taxon>Euteleostomi</taxon>
        <taxon>Actinopterygii</taxon>
        <taxon>Neopterygii</taxon>
        <taxon>Teleostei</taxon>
        <taxon>Neoteleostei</taxon>
        <taxon>Acanthomorphata</taxon>
        <taxon>Gobiaria</taxon>
        <taxon>Gobiiformes</taxon>
        <taxon>Gobioidei</taxon>
        <taxon>Gobiidae</taxon>
        <taxon>Gobionellinae</taxon>
        <taxon>Mugilogobius</taxon>
    </lineage>
</organism>
<evidence type="ECO:0008006" key="4">
    <source>
        <dbReference type="Google" id="ProtNLM"/>
    </source>
</evidence>
<keyword evidence="3" id="KW-1185">Reference proteome</keyword>
<dbReference type="EMBL" id="JBBPFD010000013">
    <property type="protein sequence ID" value="KAK7901874.1"/>
    <property type="molecule type" value="Genomic_DNA"/>
</dbReference>
<proteinExistence type="predicted"/>
<dbReference type="Proteomes" id="UP001460270">
    <property type="component" value="Unassembled WGS sequence"/>
</dbReference>
<evidence type="ECO:0000256" key="1">
    <source>
        <dbReference type="SAM" id="MobiDB-lite"/>
    </source>
</evidence>
<reference evidence="3" key="1">
    <citation type="submission" date="2024-04" db="EMBL/GenBank/DDBJ databases">
        <title>Salinicola lusitanus LLJ914,a marine bacterium isolated from the Okinawa Trough.</title>
        <authorList>
            <person name="Li J."/>
        </authorList>
    </citation>
    <scope>NUCLEOTIDE SEQUENCE [LARGE SCALE GENOMIC DNA]</scope>
</reference>
<gene>
    <name evidence="2" type="ORF">WMY93_018643</name>
</gene>
<evidence type="ECO:0000313" key="3">
    <source>
        <dbReference type="Proteomes" id="UP001460270"/>
    </source>
</evidence>
<protein>
    <recommendedName>
        <fullName evidence="4">PB1 domain-containing protein</fullName>
    </recommendedName>
</protein>